<dbReference type="NCBIfam" id="NF001268">
    <property type="entry name" value="PRK00228.1-4"/>
    <property type="match status" value="1"/>
</dbReference>
<organism evidence="3 4">
    <name type="scientific">Pikeienuella piscinae</name>
    <dbReference type="NCBI Taxonomy" id="2748098"/>
    <lineage>
        <taxon>Bacteria</taxon>
        <taxon>Pseudomonadati</taxon>
        <taxon>Pseudomonadota</taxon>
        <taxon>Alphaproteobacteria</taxon>
        <taxon>Rhodobacterales</taxon>
        <taxon>Paracoccaceae</taxon>
        <taxon>Pikeienuella</taxon>
    </lineage>
</organism>
<dbReference type="KEGG" id="hdh:G5B40_18260"/>
<dbReference type="HAMAP" id="MF_00758">
    <property type="entry name" value="UPF0301"/>
    <property type="match status" value="1"/>
</dbReference>
<sequence length="196" mass="20723">MDDEAEDADAGEPGLSGKLLIAMPAMGDPRFEKTVVYLCAHSEDGALGIVVNRRVGNVSREDLFRQLEIECAQETSGEHVHYGGPVETGRGFVLHSADWGLPEATLEVDDEISMTATIDVLKAIAAGDGPRLSMIALGYAGWGGGQLEGELRRNGWLTCDADEEIVFGHNDGAKWRSALTKLGIDPALLSASGGSA</sequence>
<proteinExistence type="inferred from homology"/>
<dbReference type="PANTHER" id="PTHR30327:SF1">
    <property type="entry name" value="UPF0301 PROTEIN YQGE"/>
    <property type="match status" value="1"/>
</dbReference>
<dbReference type="RefSeq" id="WP_165101723.1">
    <property type="nucleotide sequence ID" value="NZ_CP049056.1"/>
</dbReference>
<evidence type="ECO:0000256" key="1">
    <source>
        <dbReference type="ARBA" id="ARBA00009600"/>
    </source>
</evidence>
<dbReference type="EMBL" id="CP049056">
    <property type="protein sequence ID" value="QIE57213.1"/>
    <property type="molecule type" value="Genomic_DNA"/>
</dbReference>
<dbReference type="Gene3D" id="3.40.1740.10">
    <property type="entry name" value="VC0467-like"/>
    <property type="match status" value="1"/>
</dbReference>
<name>A0A7M3T5D2_9RHOB</name>
<dbReference type="GO" id="GO:0005829">
    <property type="term" value="C:cytosol"/>
    <property type="evidence" value="ECO:0007669"/>
    <property type="project" value="TreeGrafter"/>
</dbReference>
<evidence type="ECO:0000313" key="4">
    <source>
        <dbReference type="Proteomes" id="UP000503336"/>
    </source>
</evidence>
<reference evidence="3 4" key="1">
    <citation type="submission" date="2020-02" db="EMBL/GenBank/DDBJ databases">
        <title>complete genome sequence of Rhodobacteraceae bacterium.</title>
        <authorList>
            <person name="Park J."/>
            <person name="Kim Y.-S."/>
            <person name="Kim K.-H."/>
        </authorList>
    </citation>
    <scope>NUCLEOTIDE SEQUENCE [LARGE SCALE GENOMIC DNA]</scope>
    <source>
        <strain evidence="3 4">RR4-56</strain>
    </source>
</reference>
<evidence type="ECO:0000256" key="2">
    <source>
        <dbReference type="HAMAP-Rule" id="MF_00758"/>
    </source>
</evidence>
<comment type="similarity">
    <text evidence="1 2">Belongs to the UPF0301 (AlgH) family.</text>
</comment>
<dbReference type="PANTHER" id="PTHR30327">
    <property type="entry name" value="UNCHARACTERIZED PROTEIN YQGE"/>
    <property type="match status" value="1"/>
</dbReference>
<dbReference type="AlphaFoldDB" id="A0A7M3T5D2"/>
<dbReference type="Proteomes" id="UP000503336">
    <property type="component" value="Chromosome"/>
</dbReference>
<dbReference type="InterPro" id="IPR003774">
    <property type="entry name" value="AlgH-like"/>
</dbReference>
<dbReference type="Pfam" id="PF02622">
    <property type="entry name" value="DUF179"/>
    <property type="match status" value="1"/>
</dbReference>
<dbReference type="SUPFAM" id="SSF143456">
    <property type="entry name" value="VC0467-like"/>
    <property type="match status" value="1"/>
</dbReference>
<gene>
    <name evidence="3" type="ORF">G5B40_18260</name>
</gene>
<accession>A0A7M3T5D2</accession>
<protein>
    <recommendedName>
        <fullName evidence="2">UPF0301 protein G5B40_18260</fullName>
    </recommendedName>
</protein>
<evidence type="ECO:0000313" key="3">
    <source>
        <dbReference type="EMBL" id="QIE57213.1"/>
    </source>
</evidence>
<keyword evidence="4" id="KW-1185">Reference proteome</keyword>